<evidence type="ECO:0000313" key="2">
    <source>
        <dbReference type="Proteomes" id="UP000316756"/>
    </source>
</evidence>
<name>A0A513ZYZ9_9CAUD</name>
<evidence type="ECO:0000313" key="1">
    <source>
        <dbReference type="EMBL" id="QDH46259.1"/>
    </source>
</evidence>
<keyword evidence="2" id="KW-1185">Reference proteome</keyword>
<organism evidence="1 2">
    <name type="scientific">Aeromonas phage LAh1</name>
    <dbReference type="NCBI Taxonomy" id="2591024"/>
    <lineage>
        <taxon>Viruses</taxon>
        <taxon>Duplodnaviria</taxon>
        <taxon>Heunggongvirae</taxon>
        <taxon>Uroviricota</taxon>
        <taxon>Caudoviricetes</taxon>
        <taxon>Autographivirales</taxon>
        <taxon>Autonotataviridae</taxon>
        <taxon>Melnykvirinae</taxon>
        <taxon>Ahphunavirus</taxon>
        <taxon>Ahphunavirus LAh1</taxon>
    </lineage>
</organism>
<dbReference type="EMBL" id="MK838107">
    <property type="protein sequence ID" value="QDH46259.1"/>
    <property type="molecule type" value="Genomic_DNA"/>
</dbReference>
<gene>
    <name evidence="1" type="ORF">LAh1_44</name>
</gene>
<reference evidence="1 2" key="1">
    <citation type="submission" date="2019-04" db="EMBL/GenBank/DDBJ databases">
        <title>Novel bacteriophages capable of disrupting biofilms from clinical strains of Aeromonas hydrophila with intrinsic antibiotic resistance.</title>
        <authorList>
            <person name="Kabwe M."/>
            <person name="Brown T.L."/>
            <person name="Speirs L."/>
            <person name="Ku H."/>
            <person name="Leach M."/>
            <person name="Chan H.T."/>
            <person name="Petrovski S."/>
            <person name="Lock P."/>
            <person name="Tucci J."/>
        </authorList>
    </citation>
    <scope>NUCLEOTIDE SEQUENCE [LARGE SCALE GENOMIC DNA]</scope>
</reference>
<sequence>MAGCQYQASSNLRRAGQDFLIGVGAAARMFETYYPEAHSTLDDRTFVLHATGAVVRTNRHEAYLFDLHSTRKEPVAALIMAAEFDLHRGDVAVPAVCYIHPDYRGVPDVVRWLARQQIYTGRTLGCRWLMHMKHLSDDARLITYKEL</sequence>
<dbReference type="Proteomes" id="UP000316756">
    <property type="component" value="Segment"/>
</dbReference>
<protein>
    <submittedName>
        <fullName evidence="1">Uncharacterized protein</fullName>
    </submittedName>
</protein>
<accession>A0A513ZYZ9</accession>
<proteinExistence type="predicted"/>